<keyword evidence="3 6" id="KW-0812">Transmembrane</keyword>
<accession>A0ABR2JZA2</accession>
<feature type="transmembrane region" description="Helical" evidence="6">
    <location>
        <begin position="322"/>
        <end position="344"/>
    </location>
</feature>
<evidence type="ECO:0000313" key="10">
    <source>
        <dbReference type="Proteomes" id="UP001470230"/>
    </source>
</evidence>
<comment type="caution">
    <text evidence="9">The sequence shown here is derived from an EMBL/GenBank/DDBJ whole genome shotgun (WGS) entry which is preliminary data.</text>
</comment>
<evidence type="ECO:0000256" key="3">
    <source>
        <dbReference type="ARBA" id="ARBA00022692"/>
    </source>
</evidence>
<feature type="transmembrane region" description="Helical" evidence="6">
    <location>
        <begin position="396"/>
        <end position="422"/>
    </location>
</feature>
<dbReference type="EMBL" id="JAPFFF010000008">
    <property type="protein sequence ID" value="KAK8884022.1"/>
    <property type="molecule type" value="Genomic_DNA"/>
</dbReference>
<keyword evidence="4 6" id="KW-1133">Transmembrane helix</keyword>
<feature type="transmembrane region" description="Helical" evidence="6">
    <location>
        <begin position="68"/>
        <end position="93"/>
    </location>
</feature>
<evidence type="ECO:0000256" key="5">
    <source>
        <dbReference type="ARBA" id="ARBA00023136"/>
    </source>
</evidence>
<comment type="subcellular location">
    <subcellularLocation>
        <location evidence="1">Membrane</location>
        <topology evidence="1">Multi-pass membrane protein</topology>
    </subcellularLocation>
</comment>
<sequence>MMDPLLSADKTPLVFGTDTEISSFTDEPTNIEGEKKKRISFLPIAAAILFAVLYMLPIMKSNPTAHSCLAILVVASFLWGTEGIPAYATAYLVPALSVWLQISVDPETHLRVPGPDAAQSFSWKFMDPIIFIFLGSMTMSECLSKLHITDRVSQFVFKRLSKNPKFILLTLMIMNLFIAAFLSNVASTTLVLTFSIPIIRSLDPDDPYIKALLFGIAWSGNAGGMPTTIASPQNVLALDYMRGSENDNISLIEWMAFGFPVSLLICISEWVYLILRFKPKRAMINVSENTNNFDPWGIKHTYAVGITVLTIVLWTLEEKLPSILGHTGITALIPVVCFFGSGMLSIEDFHSIRWSTLSLMGGGLALGEAMKVSGLLDLISSSCGKFLKKIPMWPLLAVFLIIIGILASLINSTSAASIIYPVIETLSSPTHHTALFVTLSALMISGSQLFHISSFPNALVSGVCKHLPGQPDQVTHFTFLEGPEFFIVGWPTLFSSMLIISSVGYGITFAMKL</sequence>
<evidence type="ECO:0000256" key="4">
    <source>
        <dbReference type="ARBA" id="ARBA00022989"/>
    </source>
</evidence>
<keyword evidence="2" id="KW-0813">Transport</keyword>
<dbReference type="PANTHER" id="PTHR10283">
    <property type="entry name" value="SOLUTE CARRIER FAMILY 13 MEMBER"/>
    <property type="match status" value="1"/>
</dbReference>
<protein>
    <recommendedName>
        <fullName evidence="7">Citrate transporter-like domain-containing protein</fullName>
    </recommendedName>
</protein>
<dbReference type="InterPro" id="IPR004680">
    <property type="entry name" value="Cit_transptr-like_dom"/>
</dbReference>
<name>A0ABR2JZA2_9EUKA</name>
<feature type="transmembrane region" description="Helical" evidence="6">
    <location>
        <begin position="254"/>
        <end position="275"/>
    </location>
</feature>
<feature type="transmembrane region" description="Helical" evidence="6">
    <location>
        <begin position="356"/>
        <end position="376"/>
    </location>
</feature>
<evidence type="ECO:0000259" key="7">
    <source>
        <dbReference type="Pfam" id="PF03600"/>
    </source>
</evidence>
<organism evidence="9 10">
    <name type="scientific">Tritrichomonas musculus</name>
    <dbReference type="NCBI Taxonomy" id="1915356"/>
    <lineage>
        <taxon>Eukaryota</taxon>
        <taxon>Metamonada</taxon>
        <taxon>Parabasalia</taxon>
        <taxon>Tritrichomonadida</taxon>
        <taxon>Tritrichomonadidae</taxon>
        <taxon>Tritrichomonas</taxon>
    </lineage>
</organism>
<gene>
    <name evidence="8" type="ORF">M9Y10_020997</name>
    <name evidence="9" type="ORF">M9Y10_043125</name>
</gene>
<feature type="domain" description="Citrate transporter-like" evidence="7">
    <location>
        <begin position="78"/>
        <end position="431"/>
    </location>
</feature>
<proteinExistence type="predicted"/>
<dbReference type="PANTHER" id="PTHR10283:SF92">
    <property type="entry name" value="LOW-AFFINITY PHOSPHATE TRANSPORTER PHO91"/>
    <property type="match status" value="1"/>
</dbReference>
<evidence type="ECO:0000313" key="8">
    <source>
        <dbReference type="EMBL" id="KAK8834889.1"/>
    </source>
</evidence>
<evidence type="ECO:0000313" key="9">
    <source>
        <dbReference type="EMBL" id="KAK8884022.1"/>
    </source>
</evidence>
<evidence type="ECO:0000256" key="1">
    <source>
        <dbReference type="ARBA" id="ARBA00004141"/>
    </source>
</evidence>
<feature type="transmembrane region" description="Helical" evidence="6">
    <location>
        <begin position="39"/>
        <end position="56"/>
    </location>
</feature>
<feature type="transmembrane region" description="Helical" evidence="6">
    <location>
        <begin position="434"/>
        <end position="452"/>
    </location>
</feature>
<keyword evidence="5 6" id="KW-0472">Membrane</keyword>
<keyword evidence="10" id="KW-1185">Reference proteome</keyword>
<evidence type="ECO:0000256" key="2">
    <source>
        <dbReference type="ARBA" id="ARBA00022448"/>
    </source>
</evidence>
<evidence type="ECO:0000256" key="6">
    <source>
        <dbReference type="SAM" id="Phobius"/>
    </source>
</evidence>
<dbReference type="EMBL" id="JAPFFF010000274">
    <property type="protein sequence ID" value="KAK8834889.1"/>
    <property type="molecule type" value="Genomic_DNA"/>
</dbReference>
<feature type="transmembrane region" description="Helical" evidence="6">
    <location>
        <begin position="166"/>
        <end position="199"/>
    </location>
</feature>
<feature type="transmembrane region" description="Helical" evidence="6">
    <location>
        <begin position="485"/>
        <end position="507"/>
    </location>
</feature>
<reference evidence="9 10" key="1">
    <citation type="submission" date="2024-04" db="EMBL/GenBank/DDBJ databases">
        <title>Tritrichomonas musculus Genome.</title>
        <authorList>
            <person name="Alves-Ferreira E."/>
            <person name="Grigg M."/>
            <person name="Lorenzi H."/>
            <person name="Galac M."/>
        </authorList>
    </citation>
    <scope>NUCLEOTIDE SEQUENCE [LARGE SCALE GENOMIC DNA]</scope>
    <source>
        <strain evidence="9 10">EAF2021</strain>
    </source>
</reference>
<feature type="transmembrane region" description="Helical" evidence="6">
    <location>
        <begin position="296"/>
        <end position="316"/>
    </location>
</feature>
<dbReference type="Pfam" id="PF03600">
    <property type="entry name" value="CitMHS"/>
    <property type="match status" value="1"/>
</dbReference>
<dbReference type="Proteomes" id="UP001470230">
    <property type="component" value="Unassembled WGS sequence"/>
</dbReference>